<comment type="catalytic activity">
    <reaction evidence="16">
        <text>a 5'-end triphospho-adenylyl-adenylyl-cytidylyl-adenosine in mRNA + GDP + H(+) = a 5'-end (5'-triphosphoguanosine)-adenylyl-adenylyl-cytidylyl-adenosine in mRNA + diphosphate</text>
        <dbReference type="Rhea" id="RHEA:65436"/>
        <dbReference type="Rhea" id="RHEA-COMP:16797"/>
        <dbReference type="Rhea" id="RHEA-COMP:16799"/>
        <dbReference type="ChEBI" id="CHEBI:15378"/>
        <dbReference type="ChEBI" id="CHEBI:33019"/>
        <dbReference type="ChEBI" id="CHEBI:58189"/>
        <dbReference type="ChEBI" id="CHEBI:156484"/>
        <dbReference type="ChEBI" id="CHEBI:156503"/>
        <dbReference type="EC" id="2.7.7.88"/>
    </reaction>
</comment>
<keyword evidence="15" id="KW-0511">Multifunctional enzyme</keyword>
<keyword evidence="14" id="KW-1035">Host cytoplasm</keyword>
<comment type="catalytic activity">
    <reaction evidence="20">
        <text>a 5'-end (5'-triphosphoguanosine)-adenylyl-adenylyl-cytidylyl-adenosine in mRNA + S-adenosyl-L-methionine = a 5'-end (5'-triphosphoguanosine)-(2'-O-methyladenylyl)-adenylyl-cytidylyl-adenosine in mRNA + S-adenosyl-L-homocysteine + H(+)</text>
        <dbReference type="Rhea" id="RHEA:65380"/>
        <dbReference type="Rhea" id="RHEA-COMP:16797"/>
        <dbReference type="Rhea" id="RHEA-COMP:16801"/>
        <dbReference type="ChEBI" id="CHEBI:15378"/>
        <dbReference type="ChEBI" id="CHEBI:57856"/>
        <dbReference type="ChEBI" id="CHEBI:59789"/>
        <dbReference type="ChEBI" id="CHEBI:156482"/>
        <dbReference type="ChEBI" id="CHEBI:156484"/>
    </reaction>
</comment>
<comment type="subcellular location">
    <subcellularLocation>
        <location evidence="1">Host cytoplasm</location>
    </subcellularLocation>
    <subcellularLocation>
        <location evidence="2">Virion</location>
    </subcellularLocation>
</comment>
<feature type="transmembrane region" description="Helical" evidence="23">
    <location>
        <begin position="824"/>
        <end position="842"/>
    </location>
</feature>
<keyword evidence="10" id="KW-0067">ATP-binding</keyword>
<evidence type="ECO:0000259" key="24">
    <source>
        <dbReference type="PROSITE" id="PS50526"/>
    </source>
</evidence>
<evidence type="ECO:0000256" key="4">
    <source>
        <dbReference type="ARBA" id="ARBA00022484"/>
    </source>
</evidence>
<evidence type="ECO:0000313" key="25">
    <source>
        <dbReference type="EMBL" id="DAZ90827.1"/>
    </source>
</evidence>
<keyword evidence="5" id="KW-0507">mRNA processing</keyword>
<dbReference type="InterPro" id="IPR014023">
    <property type="entry name" value="Mononeg_RNA_pol_cat"/>
</dbReference>
<evidence type="ECO:0000256" key="11">
    <source>
        <dbReference type="ARBA" id="ARBA00022844"/>
    </source>
</evidence>
<dbReference type="InterPro" id="IPR026890">
    <property type="entry name" value="Mononeg_mRNAcap"/>
</dbReference>
<comment type="catalytic activity">
    <reaction evidence="22">
        <text>GTP + H2O = GDP + phosphate + H(+)</text>
        <dbReference type="Rhea" id="RHEA:19669"/>
        <dbReference type="ChEBI" id="CHEBI:15377"/>
        <dbReference type="ChEBI" id="CHEBI:15378"/>
        <dbReference type="ChEBI" id="CHEBI:37565"/>
        <dbReference type="ChEBI" id="CHEBI:43474"/>
        <dbReference type="ChEBI" id="CHEBI:58189"/>
    </reaction>
</comment>
<evidence type="ECO:0000256" key="9">
    <source>
        <dbReference type="ARBA" id="ARBA00022741"/>
    </source>
</evidence>
<keyword evidence="7" id="KW-0949">S-adenosyl-L-methionine</keyword>
<evidence type="ECO:0000256" key="1">
    <source>
        <dbReference type="ARBA" id="ARBA00004192"/>
    </source>
</evidence>
<evidence type="ECO:0000256" key="8">
    <source>
        <dbReference type="ARBA" id="ARBA00022695"/>
    </source>
</evidence>
<comment type="catalytic activity">
    <reaction evidence="17">
        <text>a 5'-end (5'-triphosphoguanosine)-(2'-O-methyladenylyl)-adenylyl-cytidylyl-adenosine in mRNA + S-adenosyl-L-methionine = a 5'-end (N(7)-methyl 5'-triphosphoguanosine)-(2'-O-methyladenylyl)-adenylyl-cytidylyl-adenosine in mRNA + S-adenosyl-L-homocysteine</text>
        <dbReference type="Rhea" id="RHEA:65440"/>
        <dbReference type="Rhea" id="RHEA-COMP:16798"/>
        <dbReference type="Rhea" id="RHEA-COMP:16801"/>
        <dbReference type="ChEBI" id="CHEBI:57856"/>
        <dbReference type="ChEBI" id="CHEBI:59789"/>
        <dbReference type="ChEBI" id="CHEBI:156482"/>
        <dbReference type="ChEBI" id="CHEBI:156483"/>
    </reaction>
</comment>
<reference evidence="25" key="1">
    <citation type="journal article" date="2022" name="bioRxiv">
        <title>Unlocking the hidden genetic diversity of varicosaviruses, the neglected plant rhabdoviruses.</title>
        <authorList>
            <person name="Bejerman N."/>
            <person name="Dietzgen R.G."/>
            <person name="Debat H."/>
        </authorList>
    </citation>
    <scope>NUCLEOTIDE SEQUENCE</scope>
</reference>
<keyword evidence="4" id="KW-0696">RNA-directed RNA polymerase</keyword>
<keyword evidence="6" id="KW-0808">Transferase</keyword>
<keyword evidence="8" id="KW-0548">Nucleotidyltransferase</keyword>
<evidence type="ECO:0000256" key="15">
    <source>
        <dbReference type="ARBA" id="ARBA00023268"/>
    </source>
</evidence>
<keyword evidence="11" id="KW-0946">Virion</keyword>
<evidence type="ECO:0000256" key="17">
    <source>
        <dbReference type="ARBA" id="ARBA00024499"/>
    </source>
</evidence>
<keyword evidence="23" id="KW-1133">Transmembrane helix</keyword>
<evidence type="ECO:0000256" key="3">
    <source>
        <dbReference type="ARBA" id="ARBA00012494"/>
    </source>
</evidence>
<accession>A0A9N7AAT9</accession>
<evidence type="ECO:0000256" key="2">
    <source>
        <dbReference type="ARBA" id="ARBA00004328"/>
    </source>
</evidence>
<keyword evidence="23" id="KW-0812">Transmembrane</keyword>
<proteinExistence type="predicted"/>
<evidence type="ECO:0000256" key="20">
    <source>
        <dbReference type="ARBA" id="ARBA00047332"/>
    </source>
</evidence>
<dbReference type="Pfam" id="PF00946">
    <property type="entry name" value="Mononeg_RNA_pol"/>
    <property type="match status" value="1"/>
</dbReference>
<dbReference type="Pfam" id="PF14318">
    <property type="entry name" value="Mononeg_mRNAcap"/>
    <property type="match status" value="1"/>
</dbReference>
<dbReference type="GO" id="GO:0004482">
    <property type="term" value="F:mRNA 5'-cap (guanine-N7-)-methyltransferase activity"/>
    <property type="evidence" value="ECO:0007669"/>
    <property type="project" value="InterPro"/>
</dbReference>
<sequence length="2037" mass="234760">MIRQTKHNYVDAQDSVKMDFSKDTLFEGIVPEKLMTDLHLGNALNLDHVEYLIHGKFDTYPIFITDFQRRNWSHLMELSRYPKDITIGLLEPSQMFLLEDSRTAIIGQTLYKDLLRIIGKSLKERNLDFPLATCFEELADMDVFCQESYMYMFRFIVEIVCMVSEASRGGTKSCYPNILIKRESVIGNFQFGKTNWTIIANNSFCFLTDNKTRKTYAGSFDSILMIMDVIGQRICLDIGNQICLKGEVPGSAPRETLAAILAIGDQILSIYGNDGYEFIALFEPLVTSIILKNNPDPITDNEEFYRACVQEMKDLIADGVFPPSTEELFNMFANCLMALDSVILSNIFCLYRIWGHPRVNVYEGMKKVMKKGTEGKMPADHMGQLVLYQFRKMFITEFYSRHHNYPPCTFTTDKMSYIRECIEAEIPISLDNIGYNILDFKDLEIEKMWELPETYDVCHILNDKSVSPNRSELYASIKAGSGPMLGTQRRGIIRWLESDSIRCKEFLAYIDKNGLDLDALIIGMYEKEREIKIKARMFSLMSEQMRMYFVLTEEMISDRLLKYFPQITMKDSLNVQTKKLWNVSGSSDETSLDPTINIDFEKWNLNMRDEFTHPIFSQMDKMFGYENLIARTHEIFKNSYIYASSGKYLPPISSKGLITDAPMCYIGHLGGMEGLRQKGWTIATVCLLCYIADQYRIKINLLGQGDNQVVRIYMPHLYWANIRSSKARNIENARNILSKYVDGIENYFAAAGLPIKMRETWKSTRLYMYGKNMYLDGHSLPQWNKKLLRSYALSNEGTLTISGVIGTIATNLCAAAHVSEKPDILYAVFLILGEWSLEYLLAYHPFTRKFIRENDIIEFQIPSRTSKRSFKSPRINRKRLMTTILLIPTAVGGSVTIPLFGFIIRGFPDNATEGYTWLKLLGSVPSRYQDLFENWYSFLPNDSVEFDMLIQAPWSLNHKKPPTPSLRSKDTVREWLTSGEFSGNNFLTNVTKILKDFQRKDICNLMAGNNINPLILNEIYKSFPHVYLDEVIGRVENTRTVKKLSLKAETTRSVIRDMMRFEHEFFGYLYWRGKKKGTMFSSCATRHCREARNVGWRRVIKGLTTPHPIEFAFNQVCSNGQLKCDGSDFIYCKLDPIAKFPPYLGSRVKTKVISLQDMALRSEPLVVTSAKMVRFASWLNLGPNSMALLRRNMGVVCDTELFHNVEDIETTSYAGCVEHRFNPACASEGCFINYAPQVGRRVFMSSDNMPMYGRGSLNYTLHFQALFCTLQYNAANSKNVSFQHYHISCPDCIVPVDDEIDDIGDFSRVLDHLYEPTRAERIRATLGYINKRIQVFEDLVPESLVNFANIPVEDISPNKLRYGIHHSLAVRSAMMIMYSKEEAPELIGVEDLQAFPRVYCYKVSCPLIIRLTVEYLFIVKLVRTTTRPSMKGFSVIKDKLKNQLMKMPLNKFKGLASLCVGRTFRMEDGETVPYLNLGEFPEDTTSFLNAVRAEVITHVINQLDILGSQFSIQVPSVGMTGKEELYLLIHSVLRAEKCDACIDNLWRAFREREHATECPHGHISRARYKVKKVPIPMDSAMKGIQLSKSQIDPIPLYGISAYESVNVFSIDSKSRFIPTREFQSRMRKIVQGIRENFEIRLPTTAIYKWDYMMSQISSYRFDHIVIFGDGVGQTSYVCARRFHSALVHPTALLEKKSYIPQDLMSIKPFMSRHFTNVSGALIETVEDDILKPLWEKNAIQFLRELEGNILILSDLEGEKGNWVLTRRLLDMIEKSQLNVEVLFKVYFHESRHFPQTLFQYTNPYCNGQYLEGFISTIDLEGDMKDATEIFSEELWEQFVQDPSLRSLTECKSQAYEEIGFVSKKIATHVLNRNYLTLPREILGYPKGLLLYRQLKYISMNFMSPFQHRMRDDKRIMLDGTMIRITVGVKMLLAILYGPKILDLEYVRFLRFVKTTKRNRLDVAPDLTVVLVQGDEEFKLSKKEHSAAMHFRQELLLSQGEVHNSSIEFPETLGELCVKELYFGAGLWRDHRLYYPDL</sequence>
<dbReference type="GO" id="GO:0044423">
    <property type="term" value="C:virion component"/>
    <property type="evidence" value="ECO:0007669"/>
    <property type="project" value="UniProtKB-KW"/>
</dbReference>
<feature type="domain" description="RdRp catalytic" evidence="24">
    <location>
        <begin position="592"/>
        <end position="777"/>
    </location>
</feature>
<evidence type="ECO:0000256" key="18">
    <source>
        <dbReference type="ARBA" id="ARBA00030436"/>
    </source>
</evidence>
<dbReference type="GO" id="GO:0030430">
    <property type="term" value="C:host cell cytoplasm"/>
    <property type="evidence" value="ECO:0007669"/>
    <property type="project" value="UniProtKB-SubCell"/>
</dbReference>
<evidence type="ECO:0000256" key="14">
    <source>
        <dbReference type="ARBA" id="ARBA00023200"/>
    </source>
</evidence>
<evidence type="ECO:0000256" key="13">
    <source>
        <dbReference type="ARBA" id="ARBA00023042"/>
    </source>
</evidence>
<evidence type="ECO:0000256" key="16">
    <source>
        <dbReference type="ARBA" id="ARBA00024494"/>
    </source>
</evidence>
<keyword evidence="12" id="KW-0693">Viral RNA replication</keyword>
<evidence type="ECO:0000256" key="5">
    <source>
        <dbReference type="ARBA" id="ARBA00022664"/>
    </source>
</evidence>
<dbReference type="PROSITE" id="PS50526">
    <property type="entry name" value="RDRP_SSRNA_NEG_NONSEG"/>
    <property type="match status" value="1"/>
</dbReference>
<dbReference type="EMBL" id="BK061809">
    <property type="protein sequence ID" value="DAZ90827.1"/>
    <property type="molecule type" value="Viral_cRNA"/>
</dbReference>
<keyword evidence="13" id="KW-0506">mRNA capping</keyword>
<comment type="catalytic activity">
    <reaction evidence="21">
        <text>a 5'-end (5'-triphosphoguanosine)-adenylyl-adenylyl-cytidylyl-adenosine in mRNA + 2 S-adenosyl-L-methionine = a 5'-end (N(7)-methyl 5'-triphosphoguanosine)-(2'-O-methyladenylyl)-adenylyl-cytidylyl-adenosine in mRNA + 2 S-adenosyl-L-homocysteine + H(+)</text>
        <dbReference type="Rhea" id="RHEA:65376"/>
        <dbReference type="Rhea" id="RHEA-COMP:16797"/>
        <dbReference type="Rhea" id="RHEA-COMP:16798"/>
        <dbReference type="ChEBI" id="CHEBI:15378"/>
        <dbReference type="ChEBI" id="CHEBI:57856"/>
        <dbReference type="ChEBI" id="CHEBI:59789"/>
        <dbReference type="ChEBI" id="CHEBI:156483"/>
        <dbReference type="ChEBI" id="CHEBI:156484"/>
        <dbReference type="EC" id="2.1.1.375"/>
    </reaction>
</comment>
<protein>
    <recommendedName>
        <fullName evidence="3">RNA-directed RNA polymerase</fullName>
        <ecNumber evidence="3">2.7.7.48</ecNumber>
    </recommendedName>
    <alternativeName>
        <fullName evidence="19">Replicase</fullName>
    </alternativeName>
    <alternativeName>
        <fullName evidence="18">Transcriptase</fullName>
    </alternativeName>
</protein>
<evidence type="ECO:0000256" key="6">
    <source>
        <dbReference type="ARBA" id="ARBA00022679"/>
    </source>
</evidence>
<evidence type="ECO:0000256" key="10">
    <source>
        <dbReference type="ARBA" id="ARBA00022840"/>
    </source>
</evidence>
<evidence type="ECO:0000256" key="19">
    <source>
        <dbReference type="ARBA" id="ARBA00031012"/>
    </source>
</evidence>
<organism evidence="25">
    <name type="scientific">Spinach virus 1_Ole</name>
    <dbReference type="NCBI Taxonomy" id="2977990"/>
    <lineage>
        <taxon>Viruses</taxon>
        <taxon>Riboviria</taxon>
        <taxon>Orthornavirae</taxon>
        <taxon>Negarnaviricota</taxon>
        <taxon>Haploviricotina</taxon>
        <taxon>Monjiviricetes</taxon>
        <taxon>Mononegavirales</taxon>
        <taxon>Rhabdoviridae</taxon>
    </lineage>
</organism>
<evidence type="ECO:0000256" key="7">
    <source>
        <dbReference type="ARBA" id="ARBA00022691"/>
    </source>
</evidence>
<dbReference type="GO" id="GO:0003968">
    <property type="term" value="F:RNA-directed RNA polymerase activity"/>
    <property type="evidence" value="ECO:0007669"/>
    <property type="project" value="UniProtKB-KW"/>
</dbReference>
<dbReference type="GO" id="GO:0005524">
    <property type="term" value="F:ATP binding"/>
    <property type="evidence" value="ECO:0007669"/>
    <property type="project" value="UniProtKB-KW"/>
</dbReference>
<feature type="transmembrane region" description="Helical" evidence="23">
    <location>
        <begin position="880"/>
        <end position="904"/>
    </location>
</feature>
<keyword evidence="9" id="KW-0547">Nucleotide-binding</keyword>
<keyword evidence="23" id="KW-0472">Membrane</keyword>
<dbReference type="EC" id="2.7.7.48" evidence="3"/>
<evidence type="ECO:0000256" key="22">
    <source>
        <dbReference type="ARBA" id="ARBA00048548"/>
    </source>
</evidence>
<evidence type="ECO:0000256" key="23">
    <source>
        <dbReference type="SAM" id="Phobius"/>
    </source>
</evidence>
<name>A0A9N7AAT9_9RHAB</name>
<evidence type="ECO:0000256" key="21">
    <source>
        <dbReference type="ARBA" id="ARBA00047370"/>
    </source>
</evidence>
<evidence type="ECO:0000256" key="12">
    <source>
        <dbReference type="ARBA" id="ARBA00022953"/>
    </source>
</evidence>